<gene>
    <name evidence="3" type="ORF">LITE_LOCUS33543</name>
</gene>
<comment type="caution">
    <text evidence="3">The sequence shown here is derived from an EMBL/GenBank/DDBJ whole genome shotgun (WGS) entry which is preliminary data.</text>
</comment>
<dbReference type="PANTHER" id="PTHR46328">
    <property type="entry name" value="FAR-RED IMPAIRED RESPONSIVE (FAR1) FAMILY PROTEIN-RELATED"/>
    <property type="match status" value="1"/>
</dbReference>
<accession>A0AAV0NIU3</accession>
<reference evidence="3" key="1">
    <citation type="submission" date="2022-08" db="EMBL/GenBank/DDBJ databases">
        <authorList>
            <person name="Gutierrez-Valencia J."/>
        </authorList>
    </citation>
    <scope>NUCLEOTIDE SEQUENCE</scope>
</reference>
<evidence type="ECO:0000259" key="2">
    <source>
        <dbReference type="Pfam" id="PF03101"/>
    </source>
</evidence>
<keyword evidence="4" id="KW-1185">Reference proteome</keyword>
<proteinExistence type="predicted"/>
<organism evidence="3 4">
    <name type="scientific">Linum tenue</name>
    <dbReference type="NCBI Taxonomy" id="586396"/>
    <lineage>
        <taxon>Eukaryota</taxon>
        <taxon>Viridiplantae</taxon>
        <taxon>Streptophyta</taxon>
        <taxon>Embryophyta</taxon>
        <taxon>Tracheophyta</taxon>
        <taxon>Spermatophyta</taxon>
        <taxon>Magnoliopsida</taxon>
        <taxon>eudicotyledons</taxon>
        <taxon>Gunneridae</taxon>
        <taxon>Pentapetalae</taxon>
        <taxon>rosids</taxon>
        <taxon>fabids</taxon>
        <taxon>Malpighiales</taxon>
        <taxon>Linaceae</taxon>
        <taxon>Linum</taxon>
    </lineage>
</organism>
<dbReference type="EMBL" id="CAMGYJ010000008">
    <property type="protein sequence ID" value="CAI0458454.1"/>
    <property type="molecule type" value="Genomic_DNA"/>
</dbReference>
<name>A0AAV0NIU3_9ROSI</name>
<dbReference type="Proteomes" id="UP001154282">
    <property type="component" value="Unassembled WGS sequence"/>
</dbReference>
<feature type="compositionally biased region" description="Basic and acidic residues" evidence="1">
    <location>
        <begin position="31"/>
        <end position="52"/>
    </location>
</feature>
<feature type="region of interest" description="Disordered" evidence="1">
    <location>
        <begin position="1"/>
        <end position="88"/>
    </location>
</feature>
<feature type="domain" description="FAR1" evidence="2">
    <location>
        <begin position="114"/>
        <end position="211"/>
    </location>
</feature>
<sequence length="338" mass="38132">MGGEAVVDERGFDQPQGSSPFPSIAVEEDNEHISQIRNFDQREVESECDGDKIPNPGSDETAGPPVSDEHGAVSSPLDLNRGESSSPNCAQGTAIFELEPYLGPEFDSEVEAVEFYCAYAQRVGFAIRMGDLNRARDGSVISRRIVCNKEGYRKSHRYQQKQNLGISAAERKRRHRAVTRVGCKAKVGFTRQKSGRWVVKILVKEHTHPLAAATQLQDQRSIGTRVYQIPAADERIRQLSDELLMERKRSASLRGYVDQLLNHIEEHTEGLTRKIQHIVEKVKKIDSEGNNSDELLMERKRSASLRGYVDQLLNHIEEHTEGLTRKIQHIVEKVKKIV</sequence>
<dbReference type="InterPro" id="IPR004330">
    <property type="entry name" value="FAR1_DNA_bnd_dom"/>
</dbReference>
<evidence type="ECO:0000256" key="1">
    <source>
        <dbReference type="SAM" id="MobiDB-lite"/>
    </source>
</evidence>
<evidence type="ECO:0000313" key="4">
    <source>
        <dbReference type="Proteomes" id="UP001154282"/>
    </source>
</evidence>
<evidence type="ECO:0000313" key="3">
    <source>
        <dbReference type="EMBL" id="CAI0458454.1"/>
    </source>
</evidence>
<protein>
    <recommendedName>
        <fullName evidence="2">FAR1 domain-containing protein</fullName>
    </recommendedName>
</protein>
<dbReference type="AlphaFoldDB" id="A0AAV0NIU3"/>
<dbReference type="PANTHER" id="PTHR46328:SF10">
    <property type="entry name" value="PROTEIN FAR1-RELATED SEQUENCE 12-LIKE ISOFORM X1"/>
    <property type="match status" value="1"/>
</dbReference>
<dbReference type="Pfam" id="PF03101">
    <property type="entry name" value="FAR1"/>
    <property type="match status" value="1"/>
</dbReference>